<proteinExistence type="predicted"/>
<dbReference type="HOGENOM" id="CLU_1779248_0_0_1"/>
<evidence type="ECO:0000313" key="2">
    <source>
        <dbReference type="EMBL" id="EKC33208.1"/>
    </source>
</evidence>
<organism evidence="2">
    <name type="scientific">Magallana gigas</name>
    <name type="common">Pacific oyster</name>
    <name type="synonym">Crassostrea gigas</name>
    <dbReference type="NCBI Taxonomy" id="29159"/>
    <lineage>
        <taxon>Eukaryota</taxon>
        <taxon>Metazoa</taxon>
        <taxon>Spiralia</taxon>
        <taxon>Lophotrochozoa</taxon>
        <taxon>Mollusca</taxon>
        <taxon>Bivalvia</taxon>
        <taxon>Autobranchia</taxon>
        <taxon>Pteriomorphia</taxon>
        <taxon>Ostreida</taxon>
        <taxon>Ostreoidea</taxon>
        <taxon>Ostreidae</taxon>
        <taxon>Magallana</taxon>
    </lineage>
</organism>
<evidence type="ECO:0000256" key="1">
    <source>
        <dbReference type="SAM" id="MobiDB-lite"/>
    </source>
</evidence>
<sequence>MRVPNVNSNDFAFAYRYEKIVVFDYTRESKDHINYDLLEDLKNGSIWSPKYQSAVKTWKYNVKVICFSNFPPKYEALSHDRWNVLELRDGKLRRTRAPPTPSSTHPIHRGGHPARHTGRGGRPPHHYPHYHPSERSPWDSTWTTVS</sequence>
<feature type="compositionally biased region" description="Basic residues" evidence="1">
    <location>
        <begin position="106"/>
        <end position="129"/>
    </location>
</feature>
<reference evidence="2" key="1">
    <citation type="journal article" date="2012" name="Nature">
        <title>The oyster genome reveals stress adaptation and complexity of shell formation.</title>
        <authorList>
            <person name="Zhang G."/>
            <person name="Fang X."/>
            <person name="Guo X."/>
            <person name="Li L."/>
            <person name="Luo R."/>
            <person name="Xu F."/>
            <person name="Yang P."/>
            <person name="Zhang L."/>
            <person name="Wang X."/>
            <person name="Qi H."/>
            <person name="Xiong Z."/>
            <person name="Que H."/>
            <person name="Xie Y."/>
            <person name="Holland P.W."/>
            <person name="Paps J."/>
            <person name="Zhu Y."/>
            <person name="Wu F."/>
            <person name="Chen Y."/>
            <person name="Wang J."/>
            <person name="Peng C."/>
            <person name="Meng J."/>
            <person name="Yang L."/>
            <person name="Liu J."/>
            <person name="Wen B."/>
            <person name="Zhang N."/>
            <person name="Huang Z."/>
            <person name="Zhu Q."/>
            <person name="Feng Y."/>
            <person name="Mount A."/>
            <person name="Hedgecock D."/>
            <person name="Xu Z."/>
            <person name="Liu Y."/>
            <person name="Domazet-Loso T."/>
            <person name="Du Y."/>
            <person name="Sun X."/>
            <person name="Zhang S."/>
            <person name="Liu B."/>
            <person name="Cheng P."/>
            <person name="Jiang X."/>
            <person name="Li J."/>
            <person name="Fan D."/>
            <person name="Wang W."/>
            <person name="Fu W."/>
            <person name="Wang T."/>
            <person name="Wang B."/>
            <person name="Zhang J."/>
            <person name="Peng Z."/>
            <person name="Li Y."/>
            <person name="Li N."/>
            <person name="Wang J."/>
            <person name="Chen M."/>
            <person name="He Y."/>
            <person name="Tan F."/>
            <person name="Song X."/>
            <person name="Zheng Q."/>
            <person name="Huang R."/>
            <person name="Yang H."/>
            <person name="Du X."/>
            <person name="Chen L."/>
            <person name="Yang M."/>
            <person name="Gaffney P.M."/>
            <person name="Wang S."/>
            <person name="Luo L."/>
            <person name="She Z."/>
            <person name="Ming Y."/>
            <person name="Huang W."/>
            <person name="Zhang S."/>
            <person name="Huang B."/>
            <person name="Zhang Y."/>
            <person name="Qu T."/>
            <person name="Ni P."/>
            <person name="Miao G."/>
            <person name="Wang J."/>
            <person name="Wang Q."/>
            <person name="Steinberg C.E."/>
            <person name="Wang H."/>
            <person name="Li N."/>
            <person name="Qian L."/>
            <person name="Zhang G."/>
            <person name="Li Y."/>
            <person name="Yang H."/>
            <person name="Liu X."/>
            <person name="Wang J."/>
            <person name="Yin Y."/>
            <person name="Wang J."/>
        </authorList>
    </citation>
    <scope>NUCLEOTIDE SEQUENCE [LARGE SCALE GENOMIC DNA]</scope>
    <source>
        <strain evidence="2">05x7-T-G4-1.051#20</strain>
    </source>
</reference>
<protein>
    <submittedName>
        <fullName evidence="2">Master replication protein</fullName>
    </submittedName>
</protein>
<gene>
    <name evidence="2" type="ORF">CGI_10017385</name>
</gene>
<accession>K1QH53</accession>
<dbReference type="InParanoid" id="K1QH53"/>
<dbReference type="EMBL" id="JH816309">
    <property type="protein sequence ID" value="EKC33208.1"/>
    <property type="molecule type" value="Genomic_DNA"/>
</dbReference>
<dbReference type="AlphaFoldDB" id="K1QH53"/>
<feature type="region of interest" description="Disordered" evidence="1">
    <location>
        <begin position="92"/>
        <end position="146"/>
    </location>
</feature>
<name>K1QH53_MAGGI</name>